<keyword evidence="3" id="KW-1185">Reference proteome</keyword>
<dbReference type="Proteomes" id="UP000272474">
    <property type="component" value="Unassembled WGS sequence"/>
</dbReference>
<accession>A0A3A9YFN9</accession>
<evidence type="ECO:0000259" key="1">
    <source>
        <dbReference type="Pfam" id="PF04149"/>
    </source>
</evidence>
<dbReference type="Pfam" id="PF04149">
    <property type="entry name" value="DUF397"/>
    <property type="match status" value="1"/>
</dbReference>
<organism evidence="2 3">
    <name type="scientific">Streptomyces hoynatensis</name>
    <dbReference type="NCBI Taxonomy" id="1141874"/>
    <lineage>
        <taxon>Bacteria</taxon>
        <taxon>Bacillati</taxon>
        <taxon>Actinomycetota</taxon>
        <taxon>Actinomycetes</taxon>
        <taxon>Kitasatosporales</taxon>
        <taxon>Streptomycetaceae</taxon>
        <taxon>Streptomyces</taxon>
    </lineage>
</organism>
<comment type="caution">
    <text evidence="2">The sequence shown here is derived from an EMBL/GenBank/DDBJ whole genome shotgun (WGS) entry which is preliminary data.</text>
</comment>
<proteinExistence type="predicted"/>
<dbReference type="OrthoDB" id="3436866at2"/>
<protein>
    <submittedName>
        <fullName evidence="2">DUF397 domain-containing protein</fullName>
    </submittedName>
</protein>
<dbReference type="EMBL" id="RBAL01000034">
    <property type="protein sequence ID" value="RKN35922.1"/>
    <property type="molecule type" value="Genomic_DNA"/>
</dbReference>
<dbReference type="InterPro" id="IPR007278">
    <property type="entry name" value="DUF397"/>
</dbReference>
<reference evidence="2 3" key="1">
    <citation type="journal article" date="2014" name="Int. J. Syst. Evol. Microbiol.">
        <title>Streptomyces hoynatensis sp. nov., isolated from deep marine sediment.</title>
        <authorList>
            <person name="Veyisoglu A."/>
            <person name="Sahin N."/>
        </authorList>
    </citation>
    <scope>NUCLEOTIDE SEQUENCE [LARGE SCALE GENOMIC DNA]</scope>
    <source>
        <strain evidence="2 3">KCTC 29097</strain>
    </source>
</reference>
<dbReference type="RefSeq" id="WP_120685026.1">
    <property type="nucleotide sequence ID" value="NZ_RBAL01000034.1"/>
</dbReference>
<dbReference type="AlphaFoldDB" id="A0A3A9YFN9"/>
<evidence type="ECO:0000313" key="2">
    <source>
        <dbReference type="EMBL" id="RKN35922.1"/>
    </source>
</evidence>
<feature type="domain" description="DUF397" evidence="1">
    <location>
        <begin position="8"/>
        <end position="56"/>
    </location>
</feature>
<gene>
    <name evidence="2" type="ORF">D7294_30290</name>
</gene>
<name>A0A3A9YFN9_9ACTN</name>
<evidence type="ECO:0000313" key="3">
    <source>
        <dbReference type="Proteomes" id="UP000272474"/>
    </source>
</evidence>
<sequence>MDQEPALTFVKSSYSNNDCVEVAAGANVYVRDSKDEGKGLLAASPDAWRALLDSLR</sequence>